<sequence>MPGNLGTVQATQAGGDIGQQQGGQPIAAGNPGQAAKYGENTQLQRQASQQGGQADATGAQVANQAAALFEGQANGGVGDEQPDDEGQQAQRREVEVKTVGQALKVAVVAGCLQGQALGDVCRQRPGLFAQQQSRQLSGCLQQRLRVADIHHDHPRCQLRLDNQRRQYLAVTADRLPVGIQPQLPQGIGADPGLSGRADECLQVEPLQRSTGDGHCRWQAQRLDTDQPYCQRLLPGKAQATFQHRRQLPAERAQLQVQRLREALTAARHQLRLRRPGQHGAGAGVVGPGLAVERLHSGP</sequence>
<name>A0A5E6XFB7_PSEFL</name>
<evidence type="ECO:0000313" key="2">
    <source>
        <dbReference type="EMBL" id="VVN40068.1"/>
    </source>
</evidence>
<protein>
    <submittedName>
        <fullName evidence="2">Uncharacterized protein</fullName>
    </submittedName>
</protein>
<feature type="compositionally biased region" description="Low complexity" evidence="1">
    <location>
        <begin position="42"/>
        <end position="67"/>
    </location>
</feature>
<proteinExistence type="predicted"/>
<dbReference type="EMBL" id="CABVHG010000058">
    <property type="protein sequence ID" value="VVN40068.1"/>
    <property type="molecule type" value="Genomic_DNA"/>
</dbReference>
<feature type="region of interest" description="Disordered" evidence="1">
    <location>
        <begin position="276"/>
        <end position="298"/>
    </location>
</feature>
<evidence type="ECO:0000256" key="1">
    <source>
        <dbReference type="SAM" id="MobiDB-lite"/>
    </source>
</evidence>
<organism evidence="2">
    <name type="scientific">Pseudomonas fluorescens</name>
    <dbReference type="NCBI Taxonomy" id="294"/>
    <lineage>
        <taxon>Bacteria</taxon>
        <taxon>Pseudomonadati</taxon>
        <taxon>Pseudomonadota</taxon>
        <taxon>Gammaproteobacteria</taxon>
        <taxon>Pseudomonadales</taxon>
        <taxon>Pseudomonadaceae</taxon>
        <taxon>Pseudomonas</taxon>
    </lineage>
</organism>
<feature type="region of interest" description="Disordered" evidence="1">
    <location>
        <begin position="1"/>
        <end position="93"/>
    </location>
</feature>
<feature type="compositionally biased region" description="Low complexity" evidence="1">
    <location>
        <begin position="22"/>
        <end position="35"/>
    </location>
</feature>
<gene>
    <name evidence="2" type="ORF">PS652_05370</name>
</gene>
<accession>A0A5E6XFB7</accession>
<dbReference type="AlphaFoldDB" id="A0A5E6XFB7"/>
<reference evidence="2" key="1">
    <citation type="submission" date="2019-09" db="EMBL/GenBank/DDBJ databases">
        <authorList>
            <person name="Chandra G."/>
            <person name="Truman W A."/>
        </authorList>
    </citation>
    <scope>NUCLEOTIDE SEQUENCE [LARGE SCALE GENOMIC DNA]</scope>
    <source>
        <strain evidence="2">PS652</strain>
    </source>
</reference>